<organism evidence="1 2">
    <name type="scientific">Parascaris equorum</name>
    <name type="common">Equine roundworm</name>
    <dbReference type="NCBI Taxonomy" id="6256"/>
    <lineage>
        <taxon>Eukaryota</taxon>
        <taxon>Metazoa</taxon>
        <taxon>Ecdysozoa</taxon>
        <taxon>Nematoda</taxon>
        <taxon>Chromadorea</taxon>
        <taxon>Rhabditida</taxon>
        <taxon>Spirurina</taxon>
        <taxon>Ascaridomorpha</taxon>
        <taxon>Ascaridoidea</taxon>
        <taxon>Ascarididae</taxon>
        <taxon>Parascaris</taxon>
    </lineage>
</organism>
<keyword evidence="1" id="KW-1185">Reference proteome</keyword>
<evidence type="ECO:0000313" key="2">
    <source>
        <dbReference type="WBParaSite" id="PEQ_0000884901-mRNA-1"/>
    </source>
</evidence>
<dbReference type="AlphaFoldDB" id="A0A914RVG7"/>
<reference evidence="2" key="1">
    <citation type="submission" date="2022-11" db="UniProtKB">
        <authorList>
            <consortium name="WormBaseParasite"/>
        </authorList>
    </citation>
    <scope>IDENTIFICATION</scope>
</reference>
<dbReference type="WBParaSite" id="PEQ_0000884901-mRNA-1">
    <property type="protein sequence ID" value="PEQ_0000884901-mRNA-1"/>
    <property type="gene ID" value="PEQ_0000884901"/>
</dbReference>
<protein>
    <submittedName>
        <fullName evidence="2">Uncharacterized protein</fullName>
    </submittedName>
</protein>
<dbReference type="Proteomes" id="UP000887564">
    <property type="component" value="Unplaced"/>
</dbReference>
<sequence length="79" mass="8794">MSVAFNSSCVAYIRKSSPRERIENSLECPSSLYGYHTNLSAVANIAIITIRQRDTKEQVIKALPACITGGFCMKESYFI</sequence>
<proteinExistence type="predicted"/>
<accession>A0A914RVG7</accession>
<name>A0A914RVG7_PAREQ</name>
<evidence type="ECO:0000313" key="1">
    <source>
        <dbReference type="Proteomes" id="UP000887564"/>
    </source>
</evidence>